<dbReference type="SUPFAM" id="SSF50978">
    <property type="entry name" value="WD40 repeat-like"/>
    <property type="match status" value="1"/>
</dbReference>
<evidence type="ECO:0000256" key="1">
    <source>
        <dbReference type="PROSITE-ProRule" id="PRU00221"/>
    </source>
</evidence>
<accession>A0AAW1R197</accession>
<comment type="caution">
    <text evidence="3">The sequence shown here is derived from an EMBL/GenBank/DDBJ whole genome shotgun (WGS) entry which is preliminary data.</text>
</comment>
<dbReference type="SMART" id="SM00320">
    <property type="entry name" value="WD40"/>
    <property type="match status" value="4"/>
</dbReference>
<dbReference type="PANTHER" id="PTHR19855">
    <property type="entry name" value="WD40 REPEAT PROTEIN 12, 37"/>
    <property type="match status" value="1"/>
</dbReference>
<evidence type="ECO:0000313" key="4">
    <source>
        <dbReference type="Proteomes" id="UP001445335"/>
    </source>
</evidence>
<dbReference type="Pfam" id="PF23760">
    <property type="entry name" value="Beta-prop_DCAF12"/>
    <property type="match status" value="2"/>
</dbReference>
<dbReference type="InterPro" id="IPR036322">
    <property type="entry name" value="WD40_repeat_dom_sf"/>
</dbReference>
<evidence type="ECO:0000259" key="2">
    <source>
        <dbReference type="Pfam" id="PF23760"/>
    </source>
</evidence>
<feature type="repeat" description="WD" evidence="1">
    <location>
        <begin position="147"/>
        <end position="177"/>
    </location>
</feature>
<gene>
    <name evidence="3" type="ORF">WJX81_001747</name>
</gene>
<organism evidence="3 4">
    <name type="scientific">Elliptochloris bilobata</name>
    <dbReference type="NCBI Taxonomy" id="381761"/>
    <lineage>
        <taxon>Eukaryota</taxon>
        <taxon>Viridiplantae</taxon>
        <taxon>Chlorophyta</taxon>
        <taxon>core chlorophytes</taxon>
        <taxon>Trebouxiophyceae</taxon>
        <taxon>Trebouxiophyceae incertae sedis</taxon>
        <taxon>Elliptochloris clade</taxon>
        <taxon>Elliptochloris</taxon>
    </lineage>
</organism>
<dbReference type="InterPro" id="IPR056151">
    <property type="entry name" value="Beta-prop_DCAF12"/>
</dbReference>
<dbReference type="Proteomes" id="UP001445335">
    <property type="component" value="Unassembled WGS sequence"/>
</dbReference>
<sequence>MLDLHRGRRNQLLRQALLGKLPCLLRERELPCRRWQKYDKAFACAWLDHEYVVVGTKCNKLLLANILTCELREVAPPPAPLRQPRSSEAPVEGQGFGNCGIHAVALNPDAQLLATGGANPNDCQVHRVRLVGQSNGGAPALAPVQTLVGHDDWVFGIAWITERHLVTGSRDRTVRLWCTDADSGRPNTQPLVTQHEKRDKVRDVQYNQTLGRIASLVTSGSVHLWDPHLRLARTVKLTVEREVVCMAMSDGLVAVGSQSHVSLVDPRCQAPVQDVASLDTDHGVRSLCFLDHLLSCGTGRGRVSFYDLRASAWMDLDPEPDAPQRASGCGGGARRSRGFQQLGPGWLCQTDPVYMEHFMGQEVFNACYAHAWDPTCTKLLCVGGPLAYGLRGSYMALWE</sequence>
<feature type="domain" description="DDB1- and CUL4-associated factor 12 beta-propeller" evidence="2">
    <location>
        <begin position="190"/>
        <end position="398"/>
    </location>
</feature>
<dbReference type="InterPro" id="IPR001680">
    <property type="entry name" value="WD40_rpt"/>
</dbReference>
<name>A0AAW1R197_9CHLO</name>
<keyword evidence="1" id="KW-0853">WD repeat</keyword>
<dbReference type="PROSITE" id="PS50082">
    <property type="entry name" value="WD_REPEATS_2"/>
    <property type="match status" value="1"/>
</dbReference>
<dbReference type="InterPro" id="IPR015943">
    <property type="entry name" value="WD40/YVTN_repeat-like_dom_sf"/>
</dbReference>
<protein>
    <recommendedName>
        <fullName evidence="2">DDB1- and CUL4-associated factor 12 beta-propeller domain-containing protein</fullName>
    </recommendedName>
</protein>
<dbReference type="AlphaFoldDB" id="A0AAW1R197"/>
<dbReference type="Gene3D" id="2.130.10.10">
    <property type="entry name" value="YVTN repeat-like/Quinoprotein amine dehydrogenase"/>
    <property type="match status" value="2"/>
</dbReference>
<reference evidence="3 4" key="1">
    <citation type="journal article" date="2024" name="Nat. Commun.">
        <title>Phylogenomics reveals the evolutionary origins of lichenization in chlorophyte algae.</title>
        <authorList>
            <person name="Puginier C."/>
            <person name="Libourel C."/>
            <person name="Otte J."/>
            <person name="Skaloud P."/>
            <person name="Haon M."/>
            <person name="Grisel S."/>
            <person name="Petersen M."/>
            <person name="Berrin J.G."/>
            <person name="Delaux P.M."/>
            <person name="Dal Grande F."/>
            <person name="Keller J."/>
        </authorList>
    </citation>
    <scope>NUCLEOTIDE SEQUENCE [LARGE SCALE GENOMIC DNA]</scope>
    <source>
        <strain evidence="3 4">SAG 245.80</strain>
    </source>
</reference>
<keyword evidence="4" id="KW-1185">Reference proteome</keyword>
<proteinExistence type="predicted"/>
<evidence type="ECO:0000313" key="3">
    <source>
        <dbReference type="EMBL" id="KAK9827700.1"/>
    </source>
</evidence>
<dbReference type="PANTHER" id="PTHR19855:SF11">
    <property type="entry name" value="RIBOSOME BIOGENESIS PROTEIN WDR12"/>
    <property type="match status" value="1"/>
</dbReference>
<dbReference type="PROSITE" id="PS50294">
    <property type="entry name" value="WD_REPEATS_REGION"/>
    <property type="match status" value="1"/>
</dbReference>
<dbReference type="EMBL" id="JALJOU010000055">
    <property type="protein sequence ID" value="KAK9827700.1"/>
    <property type="molecule type" value="Genomic_DNA"/>
</dbReference>
<feature type="domain" description="DDB1- and CUL4-associated factor 12 beta-propeller" evidence="2">
    <location>
        <begin position="21"/>
        <end position="183"/>
    </location>
</feature>